<dbReference type="GO" id="GO:0009036">
    <property type="term" value="F:type II site-specific deoxyribonuclease activity"/>
    <property type="evidence" value="ECO:0007669"/>
    <property type="project" value="InterPro"/>
</dbReference>
<dbReference type="Proteomes" id="UP000198817">
    <property type="component" value="Unassembled WGS sequence"/>
</dbReference>
<keyword evidence="1" id="KW-0540">Nuclease</keyword>
<dbReference type="RefSeq" id="WP_177207408.1">
    <property type="nucleotide sequence ID" value="NZ_FOWF01000010.1"/>
</dbReference>
<organism evidence="1 2">
    <name type="scientific">Eubacterium pyruvativorans</name>
    <dbReference type="NCBI Taxonomy" id="155865"/>
    <lineage>
        <taxon>Bacteria</taxon>
        <taxon>Bacillati</taxon>
        <taxon>Bacillota</taxon>
        <taxon>Clostridia</taxon>
        <taxon>Eubacteriales</taxon>
        <taxon>Eubacteriaceae</taxon>
        <taxon>Eubacterium</taxon>
    </lineage>
</organism>
<dbReference type="EMBL" id="FPBT01000009">
    <property type="protein sequence ID" value="SFU52329.1"/>
    <property type="molecule type" value="Genomic_DNA"/>
</dbReference>
<keyword evidence="1" id="KW-0255">Endonuclease</keyword>
<accession>A0A1I7GVA0</accession>
<proteinExistence type="predicted"/>
<sequence length="197" mass="22953">MMKYKISNELIKDYNNSKEYNFPKYTSQLINWANQNAQGTRPKQVGQLSELFPNFTLSEQNITIENWRRWYYERYPDAISNAATRIYAQLQNLQDAIKLIDYEMVEQWVDDLVINKTFNGMYVQKAILAFLAEQTDQSYRLATPDEEAKGIDGYVGGTAYSIKPDTYKTMGRLPETIAVKMIYYTKKKTGLSIEVED</sequence>
<dbReference type="Pfam" id="PF09568">
    <property type="entry name" value="RE_MjaI"/>
    <property type="match status" value="1"/>
</dbReference>
<evidence type="ECO:0000313" key="2">
    <source>
        <dbReference type="Proteomes" id="UP000198817"/>
    </source>
</evidence>
<keyword evidence="1" id="KW-0378">Hydrolase</keyword>
<protein>
    <submittedName>
        <fullName evidence="1">MjaI restriction endonuclease</fullName>
    </submittedName>
</protein>
<reference evidence="1 2" key="1">
    <citation type="submission" date="2016-10" db="EMBL/GenBank/DDBJ databases">
        <authorList>
            <person name="de Groot N.N."/>
        </authorList>
    </citation>
    <scope>NUCLEOTIDE SEQUENCE [LARGE SCALE GENOMIC DNA]</scope>
    <source>
        <strain evidence="1 2">KHGC13</strain>
    </source>
</reference>
<dbReference type="InterPro" id="IPR019068">
    <property type="entry name" value="Restrct_endonuc_II_MjaI"/>
</dbReference>
<evidence type="ECO:0000313" key="1">
    <source>
        <dbReference type="EMBL" id="SFU52329.1"/>
    </source>
</evidence>
<keyword evidence="2" id="KW-1185">Reference proteome</keyword>
<dbReference type="GO" id="GO:0003677">
    <property type="term" value="F:DNA binding"/>
    <property type="evidence" value="ECO:0007669"/>
    <property type="project" value="InterPro"/>
</dbReference>
<name>A0A1I7GVA0_9FIRM</name>
<dbReference type="GO" id="GO:0009307">
    <property type="term" value="P:DNA restriction-modification system"/>
    <property type="evidence" value="ECO:0007669"/>
    <property type="project" value="InterPro"/>
</dbReference>
<dbReference type="AlphaFoldDB" id="A0A1I7GVA0"/>
<gene>
    <name evidence="1" type="ORF">SAMN05216508_10968</name>
</gene>